<dbReference type="AlphaFoldDB" id="A0A7I8K800"/>
<name>A0A7I8K800_SPIIN</name>
<organism evidence="4 5">
    <name type="scientific">Spirodela intermedia</name>
    <name type="common">Intermediate duckweed</name>
    <dbReference type="NCBI Taxonomy" id="51605"/>
    <lineage>
        <taxon>Eukaryota</taxon>
        <taxon>Viridiplantae</taxon>
        <taxon>Streptophyta</taxon>
        <taxon>Embryophyta</taxon>
        <taxon>Tracheophyta</taxon>
        <taxon>Spermatophyta</taxon>
        <taxon>Magnoliopsida</taxon>
        <taxon>Liliopsida</taxon>
        <taxon>Araceae</taxon>
        <taxon>Lemnoideae</taxon>
        <taxon>Spirodela</taxon>
    </lineage>
</organism>
<evidence type="ECO:0000313" key="4">
    <source>
        <dbReference type="EMBL" id="CAA7393782.1"/>
    </source>
</evidence>
<dbReference type="GO" id="GO:0005634">
    <property type="term" value="C:nucleus"/>
    <property type="evidence" value="ECO:0007669"/>
    <property type="project" value="UniProtKB-SubCell"/>
</dbReference>
<dbReference type="PANTHER" id="PTHR12565">
    <property type="entry name" value="STEROL REGULATORY ELEMENT-BINDING PROTEIN"/>
    <property type="match status" value="1"/>
</dbReference>
<feature type="compositionally biased region" description="Polar residues" evidence="3">
    <location>
        <begin position="27"/>
        <end position="42"/>
    </location>
</feature>
<dbReference type="Proteomes" id="UP000663760">
    <property type="component" value="Chromosome 3"/>
</dbReference>
<accession>A0A7I8K800</accession>
<keyword evidence="2" id="KW-0539">Nucleus</keyword>
<gene>
    <name evidence="4" type="ORF">SI8410_03004490</name>
</gene>
<comment type="subcellular location">
    <subcellularLocation>
        <location evidence="1">Nucleus</location>
    </subcellularLocation>
</comment>
<feature type="compositionally biased region" description="Basic and acidic residues" evidence="3">
    <location>
        <begin position="180"/>
        <end position="198"/>
    </location>
</feature>
<dbReference type="GO" id="GO:0003700">
    <property type="term" value="F:DNA-binding transcription factor activity"/>
    <property type="evidence" value="ECO:0007669"/>
    <property type="project" value="TreeGrafter"/>
</dbReference>
<evidence type="ECO:0000256" key="1">
    <source>
        <dbReference type="ARBA" id="ARBA00004123"/>
    </source>
</evidence>
<protein>
    <submittedName>
        <fullName evidence="4">Uncharacterized protein</fullName>
    </submittedName>
</protein>
<dbReference type="EMBL" id="LR746266">
    <property type="protein sequence ID" value="CAA7393782.1"/>
    <property type="molecule type" value="Genomic_DNA"/>
</dbReference>
<dbReference type="OrthoDB" id="1609391at2759"/>
<dbReference type="InterPro" id="IPR024097">
    <property type="entry name" value="bHLH_ZIP_TF"/>
</dbReference>
<feature type="region of interest" description="Disordered" evidence="3">
    <location>
        <begin position="137"/>
        <end position="198"/>
    </location>
</feature>
<keyword evidence="5" id="KW-1185">Reference proteome</keyword>
<evidence type="ECO:0000256" key="3">
    <source>
        <dbReference type="SAM" id="MobiDB-lite"/>
    </source>
</evidence>
<evidence type="ECO:0000313" key="5">
    <source>
        <dbReference type="Proteomes" id="UP000663760"/>
    </source>
</evidence>
<feature type="region of interest" description="Disordered" evidence="3">
    <location>
        <begin position="1"/>
        <end position="57"/>
    </location>
</feature>
<evidence type="ECO:0000256" key="2">
    <source>
        <dbReference type="ARBA" id="ARBA00023242"/>
    </source>
</evidence>
<sequence length="357" mass="38215">MGVEDEPSDLGFDHRGGDSVNFRASRKSTPPRSELAEQSSPISMAVTRDAPPPPAAAAGANLEQFFVSDWNPFISAPQSGDFIRSAASSYGFLAREDERMGGLIDQIPGHLPFGGGENISDVMNPFSLPADFPSLSSPSLPCSGENGVGGQKRRTPGGSDPPASWTSEDAQKREKSLKKPRADGEDGANSHKGDDPTREDYIHVRAKRGQATNSHSLAERITGKAVMLDEIINYVQSLQRQVEFLSMKLAAVNPELNLDIQRILSQDILLLQAGALGPNGSDPPGGATSYHQFRLPLPHGANLPEIDGNPETAAALKRPLAWFSPAGTLPFSTLPLVFCIHTTRLSACRSRIYGAIP</sequence>
<reference evidence="4" key="1">
    <citation type="submission" date="2020-02" db="EMBL/GenBank/DDBJ databases">
        <authorList>
            <person name="Scholz U."/>
            <person name="Mascher M."/>
            <person name="Fiebig A."/>
        </authorList>
    </citation>
    <scope>NUCLEOTIDE SEQUENCE</scope>
</reference>
<proteinExistence type="predicted"/>
<dbReference type="PANTHER" id="PTHR12565:SF184">
    <property type="entry name" value="BHLH TRANSCRIPTION FACTOR"/>
    <property type="match status" value="1"/>
</dbReference>